<feature type="domain" description="Spore germination GerAC-like C-terminal" evidence="8">
    <location>
        <begin position="199"/>
        <end position="367"/>
    </location>
</feature>
<dbReference type="InterPro" id="IPR057336">
    <property type="entry name" value="GerAC_N"/>
</dbReference>
<dbReference type="NCBIfam" id="TIGR02887">
    <property type="entry name" value="spore_ger_x_C"/>
    <property type="match status" value="1"/>
</dbReference>
<feature type="domain" description="Spore germination protein N-terminal" evidence="9">
    <location>
        <begin position="19"/>
        <end position="189"/>
    </location>
</feature>
<dbReference type="PANTHER" id="PTHR35789:SF1">
    <property type="entry name" value="SPORE GERMINATION PROTEIN B3"/>
    <property type="match status" value="1"/>
</dbReference>
<dbReference type="Pfam" id="PF25198">
    <property type="entry name" value="Spore_GerAC_N"/>
    <property type="match status" value="1"/>
</dbReference>
<organism evidence="10 11">
    <name type="scientific">Alkalicoccobacillus murimartini</name>
    <dbReference type="NCBI Taxonomy" id="171685"/>
    <lineage>
        <taxon>Bacteria</taxon>
        <taxon>Bacillati</taxon>
        <taxon>Bacillota</taxon>
        <taxon>Bacilli</taxon>
        <taxon>Bacillales</taxon>
        <taxon>Bacillaceae</taxon>
        <taxon>Alkalicoccobacillus</taxon>
    </lineage>
</organism>
<dbReference type="RefSeq" id="WP_306983285.1">
    <property type="nucleotide sequence ID" value="NZ_JAUSUA010000003.1"/>
</dbReference>
<evidence type="ECO:0000313" key="10">
    <source>
        <dbReference type="EMBL" id="MDQ0207757.1"/>
    </source>
</evidence>
<reference evidence="10 11" key="1">
    <citation type="submission" date="2023-07" db="EMBL/GenBank/DDBJ databases">
        <title>Genomic Encyclopedia of Type Strains, Phase IV (KMG-IV): sequencing the most valuable type-strain genomes for metagenomic binning, comparative biology and taxonomic classification.</title>
        <authorList>
            <person name="Goeker M."/>
        </authorList>
    </citation>
    <scope>NUCLEOTIDE SEQUENCE [LARGE SCALE GENOMIC DNA]</scope>
    <source>
        <strain evidence="10 11">DSM 19154</strain>
    </source>
</reference>
<gene>
    <name evidence="10" type="ORF">J2S05_002558</name>
</gene>
<evidence type="ECO:0000256" key="1">
    <source>
        <dbReference type="ARBA" id="ARBA00004635"/>
    </source>
</evidence>
<evidence type="ECO:0000256" key="6">
    <source>
        <dbReference type="ARBA" id="ARBA00023139"/>
    </source>
</evidence>
<dbReference type="InterPro" id="IPR046953">
    <property type="entry name" value="Spore_GerAC-like_C"/>
</dbReference>
<evidence type="ECO:0000256" key="7">
    <source>
        <dbReference type="ARBA" id="ARBA00023288"/>
    </source>
</evidence>
<evidence type="ECO:0000256" key="4">
    <source>
        <dbReference type="ARBA" id="ARBA00022729"/>
    </source>
</evidence>
<keyword evidence="3" id="KW-0309">Germination</keyword>
<comment type="similarity">
    <text evidence="2">Belongs to the GerABKC lipoprotein family.</text>
</comment>
<evidence type="ECO:0000256" key="5">
    <source>
        <dbReference type="ARBA" id="ARBA00023136"/>
    </source>
</evidence>
<name>A0ABT9YIR6_9BACI</name>
<keyword evidence="7" id="KW-0449">Lipoprotein</keyword>
<dbReference type="InterPro" id="IPR038501">
    <property type="entry name" value="Spore_GerAC_C_sf"/>
</dbReference>
<keyword evidence="5" id="KW-0472">Membrane</keyword>
<proteinExistence type="inferred from homology"/>
<dbReference type="Gene3D" id="3.30.300.210">
    <property type="entry name" value="Nutrient germinant receptor protein C, domain 3"/>
    <property type="match status" value="1"/>
</dbReference>
<evidence type="ECO:0000313" key="11">
    <source>
        <dbReference type="Proteomes" id="UP001225034"/>
    </source>
</evidence>
<evidence type="ECO:0000259" key="9">
    <source>
        <dbReference type="Pfam" id="PF25198"/>
    </source>
</evidence>
<dbReference type="PROSITE" id="PS51257">
    <property type="entry name" value="PROKAR_LIPOPROTEIN"/>
    <property type="match status" value="1"/>
</dbReference>
<dbReference type="EMBL" id="JAUSUA010000003">
    <property type="protein sequence ID" value="MDQ0207757.1"/>
    <property type="molecule type" value="Genomic_DNA"/>
</dbReference>
<evidence type="ECO:0000256" key="2">
    <source>
        <dbReference type="ARBA" id="ARBA00007886"/>
    </source>
</evidence>
<comment type="subcellular location">
    <subcellularLocation>
        <location evidence="1">Membrane</location>
        <topology evidence="1">Lipid-anchor</topology>
    </subcellularLocation>
</comment>
<comment type="caution">
    <text evidence="10">The sequence shown here is derived from an EMBL/GenBank/DDBJ whole genome shotgun (WGS) entry which is preliminary data.</text>
</comment>
<dbReference type="InterPro" id="IPR008844">
    <property type="entry name" value="Spore_GerAC-like"/>
</dbReference>
<dbReference type="Pfam" id="PF05504">
    <property type="entry name" value="Spore_GerAC"/>
    <property type="match status" value="1"/>
</dbReference>
<dbReference type="Proteomes" id="UP001225034">
    <property type="component" value="Unassembled WGS sequence"/>
</dbReference>
<evidence type="ECO:0000259" key="8">
    <source>
        <dbReference type="Pfam" id="PF05504"/>
    </source>
</evidence>
<sequence length="370" mass="41467">MKRSIIYVLLLLSLSGCWDEQLLKDVALIYVQAFDLDPESDKIDMTIAIVSGTSNEKIPTTTSIISAEGLSSRDARTELDTKLGSEIYASKNQVTLFSKKLAEQDIYSVIDGNFRSPLSALTARLAVVDGEAQPALHVQTENKPLISDYIRDLLISAEDIGVIPTASMQNTLAILYDDGQDIVLPIIKVLDKNKGVELTGTALFSDRKMSGELNTDETNLLLILAGSHKGEHRMTRQVHSNDKIKTYNYITIDVEQMKRNLQVQKNSMGDFEVNIDLVLKVDANEYPADHLYKTDVVKKLNTTLSNQLTKEANEILNKLKEANCDYLSIGRRIQAFHPKDWKSMNWKDTYPTIEMNANVTVEIVYHGIIN</sequence>
<accession>A0ABT9YIR6</accession>
<keyword evidence="6" id="KW-0564">Palmitate</keyword>
<evidence type="ECO:0000256" key="3">
    <source>
        <dbReference type="ARBA" id="ARBA00022544"/>
    </source>
</evidence>
<dbReference type="PANTHER" id="PTHR35789">
    <property type="entry name" value="SPORE GERMINATION PROTEIN B3"/>
    <property type="match status" value="1"/>
</dbReference>
<keyword evidence="11" id="KW-1185">Reference proteome</keyword>
<protein>
    <submittedName>
        <fullName evidence="10">Ger(X)C family germination protein</fullName>
    </submittedName>
</protein>
<keyword evidence="4" id="KW-0732">Signal</keyword>